<organism evidence="15 16">
    <name type="scientific">Abyssobacteria bacterium (strain SURF_5)</name>
    <dbReference type="NCBI Taxonomy" id="2093360"/>
    <lineage>
        <taxon>Bacteria</taxon>
        <taxon>Pseudomonadati</taxon>
        <taxon>Candidatus Hydrogenedentota</taxon>
        <taxon>Candidatus Abyssobacteria</taxon>
    </lineage>
</organism>
<dbReference type="GO" id="GO:0004789">
    <property type="term" value="F:thiamine-phosphate diphosphorylase activity"/>
    <property type="evidence" value="ECO:0007669"/>
    <property type="project" value="UniProtKB-UniRule"/>
</dbReference>
<dbReference type="GO" id="GO:0009228">
    <property type="term" value="P:thiamine biosynthetic process"/>
    <property type="evidence" value="ECO:0007669"/>
    <property type="project" value="UniProtKB-KW"/>
</dbReference>
<dbReference type="PANTHER" id="PTHR20857">
    <property type="entry name" value="THIAMINE-PHOSPHATE PYROPHOSPHORYLASE"/>
    <property type="match status" value="1"/>
</dbReference>
<feature type="binding site" evidence="11">
    <location>
        <begin position="196"/>
        <end position="197"/>
    </location>
    <ligand>
        <name>2-[(2R,5Z)-2-carboxy-4-methylthiazol-5(2H)-ylidene]ethyl phosphate</name>
        <dbReference type="ChEBI" id="CHEBI:62899"/>
    </ligand>
</feature>
<evidence type="ECO:0000256" key="13">
    <source>
        <dbReference type="RuleBase" id="RU004253"/>
    </source>
</evidence>
<comment type="cofactor">
    <cofactor evidence="1">
        <name>Mg(2+)</name>
        <dbReference type="ChEBI" id="CHEBI:18420"/>
    </cofactor>
</comment>
<comment type="pathway">
    <text evidence="3 11 13">Cofactor biosynthesis; thiamine diphosphate biosynthesis; thiamine phosphate from 4-amino-2-methyl-5-diphosphomethylpyrimidine and 4-methyl-5-(2-phosphoethyl)-thiazole: step 1/1.</text>
</comment>
<evidence type="ECO:0000256" key="9">
    <source>
        <dbReference type="ARBA" id="ARBA00047851"/>
    </source>
</evidence>
<keyword evidence="4 11" id="KW-0808">Transferase</keyword>
<dbReference type="AlphaFoldDB" id="A0A3A4NM23"/>
<dbReference type="NCBIfam" id="TIGR00693">
    <property type="entry name" value="thiE"/>
    <property type="match status" value="1"/>
</dbReference>
<evidence type="ECO:0000256" key="4">
    <source>
        <dbReference type="ARBA" id="ARBA00022679"/>
    </source>
</evidence>
<comment type="similarity">
    <text evidence="11 12">Belongs to the thiamine-phosphate synthase family.</text>
</comment>
<evidence type="ECO:0000256" key="1">
    <source>
        <dbReference type="ARBA" id="ARBA00001946"/>
    </source>
</evidence>
<dbReference type="UniPathway" id="UPA00060">
    <property type="reaction ID" value="UER00141"/>
</dbReference>
<feature type="domain" description="Thiamine phosphate synthase/TenI" evidence="14">
    <location>
        <begin position="18"/>
        <end position="199"/>
    </location>
</feature>
<dbReference type="GO" id="GO:0009229">
    <property type="term" value="P:thiamine diphosphate biosynthetic process"/>
    <property type="evidence" value="ECO:0007669"/>
    <property type="project" value="UniProtKB-UniRule"/>
</dbReference>
<dbReference type="EC" id="2.5.1.3" evidence="11"/>
<name>A0A3A4NM23_ABYX5</name>
<evidence type="ECO:0000256" key="7">
    <source>
        <dbReference type="ARBA" id="ARBA00022977"/>
    </source>
</evidence>
<protein>
    <recommendedName>
        <fullName evidence="11">Thiamine-phosphate synthase</fullName>
        <shortName evidence="11">TP synthase</shortName>
        <shortName evidence="11">TPS</shortName>
        <ecNumber evidence="11">2.5.1.3</ecNumber>
    </recommendedName>
    <alternativeName>
        <fullName evidence="11">Thiamine-phosphate pyrophosphorylase</fullName>
        <shortName evidence="11">TMP pyrophosphorylase</shortName>
        <shortName evidence="11">TMP-PPase</shortName>
    </alternativeName>
</protein>
<feature type="binding site" evidence="11">
    <location>
        <position position="119"/>
    </location>
    <ligand>
        <name>4-amino-2-methyl-5-(diphosphooxymethyl)pyrimidine</name>
        <dbReference type="ChEBI" id="CHEBI:57841"/>
    </ligand>
</feature>
<proteinExistence type="inferred from homology"/>
<comment type="caution">
    <text evidence="11">Lacks conserved residue(s) required for the propagation of feature annotation.</text>
</comment>
<gene>
    <name evidence="11 15" type="primary">thiE</name>
    <name evidence="15" type="ORF">C4520_09320</name>
</gene>
<comment type="caution">
    <text evidence="15">The sequence shown here is derived from an EMBL/GenBank/DDBJ whole genome shotgun (WGS) entry which is preliminary data.</text>
</comment>
<dbReference type="CDD" id="cd00564">
    <property type="entry name" value="TMP_TenI"/>
    <property type="match status" value="1"/>
</dbReference>
<dbReference type="InterPro" id="IPR022998">
    <property type="entry name" value="ThiamineP_synth_TenI"/>
</dbReference>
<feature type="binding site" evidence="11">
    <location>
        <begin position="48"/>
        <end position="52"/>
    </location>
    <ligand>
        <name>4-amino-2-methyl-5-(diphosphooxymethyl)pyrimidine</name>
        <dbReference type="ChEBI" id="CHEBI:57841"/>
    </ligand>
</feature>
<evidence type="ECO:0000313" key="16">
    <source>
        <dbReference type="Proteomes" id="UP000265882"/>
    </source>
</evidence>
<dbReference type="Gene3D" id="3.20.20.70">
    <property type="entry name" value="Aldolase class I"/>
    <property type="match status" value="1"/>
</dbReference>
<dbReference type="InterPro" id="IPR013785">
    <property type="entry name" value="Aldolase_TIM"/>
</dbReference>
<feature type="binding site" evidence="11">
    <location>
        <position position="176"/>
    </location>
    <ligand>
        <name>2-[(2R,5Z)-2-carboxy-4-methylthiazol-5(2H)-ylidene]ethyl phosphate</name>
        <dbReference type="ChEBI" id="CHEBI:62899"/>
    </ligand>
</feature>
<dbReference type="EMBL" id="QZKU01000065">
    <property type="protein sequence ID" value="RJP21713.1"/>
    <property type="molecule type" value="Genomic_DNA"/>
</dbReference>
<feature type="binding site" evidence="11">
    <location>
        <position position="148"/>
    </location>
    <ligand>
        <name>4-amino-2-methyl-5-(diphosphooxymethyl)pyrimidine</name>
        <dbReference type="ChEBI" id="CHEBI:57841"/>
    </ligand>
</feature>
<evidence type="ECO:0000256" key="8">
    <source>
        <dbReference type="ARBA" id="ARBA00047334"/>
    </source>
</evidence>
<dbReference type="HAMAP" id="MF_00097">
    <property type="entry name" value="TMP_synthase"/>
    <property type="match status" value="1"/>
</dbReference>
<evidence type="ECO:0000256" key="10">
    <source>
        <dbReference type="ARBA" id="ARBA00047883"/>
    </source>
</evidence>
<comment type="catalytic activity">
    <reaction evidence="9 11 12">
        <text>2-(2-carboxy-4-methylthiazol-5-yl)ethyl phosphate + 4-amino-2-methyl-5-(diphosphooxymethyl)pyrimidine + 2 H(+) = thiamine phosphate + CO2 + diphosphate</text>
        <dbReference type="Rhea" id="RHEA:47848"/>
        <dbReference type="ChEBI" id="CHEBI:15378"/>
        <dbReference type="ChEBI" id="CHEBI:16526"/>
        <dbReference type="ChEBI" id="CHEBI:33019"/>
        <dbReference type="ChEBI" id="CHEBI:37575"/>
        <dbReference type="ChEBI" id="CHEBI:57841"/>
        <dbReference type="ChEBI" id="CHEBI:62890"/>
        <dbReference type="EC" id="2.5.1.3"/>
    </reaction>
</comment>
<dbReference type="Pfam" id="PF02581">
    <property type="entry name" value="TMP-TENI"/>
    <property type="match status" value="1"/>
</dbReference>
<dbReference type="GO" id="GO:0000287">
    <property type="term" value="F:magnesium ion binding"/>
    <property type="evidence" value="ECO:0007669"/>
    <property type="project" value="UniProtKB-UniRule"/>
</dbReference>
<comment type="function">
    <text evidence="2 11">Condenses 4-methyl-5-(beta-hydroxyethyl)thiazole monophosphate (THZ-P) and 2-methyl-4-amino-5-hydroxymethyl pyrimidine pyrophosphate (HMP-PP) to form thiamine monophosphate (TMP).</text>
</comment>
<reference evidence="15 16" key="1">
    <citation type="journal article" date="2017" name="ISME J.">
        <title>Energy and carbon metabolisms in a deep terrestrial subsurface fluid microbial community.</title>
        <authorList>
            <person name="Momper L."/>
            <person name="Jungbluth S.P."/>
            <person name="Lee M.D."/>
            <person name="Amend J.P."/>
        </authorList>
    </citation>
    <scope>NUCLEOTIDE SEQUENCE [LARGE SCALE GENOMIC DNA]</scope>
    <source>
        <strain evidence="15">SURF_5</strain>
    </source>
</reference>
<dbReference type="FunFam" id="3.20.20.70:FF:000096">
    <property type="entry name" value="Thiamine-phosphate synthase"/>
    <property type="match status" value="1"/>
</dbReference>
<feature type="binding site" evidence="11">
    <location>
        <begin position="145"/>
        <end position="147"/>
    </location>
    <ligand>
        <name>2-[(2R,5Z)-2-carboxy-4-methylthiazol-5(2H)-ylidene]ethyl phosphate</name>
        <dbReference type="ChEBI" id="CHEBI:62899"/>
    </ligand>
</feature>
<comment type="catalytic activity">
    <reaction evidence="8 11 12">
        <text>4-methyl-5-(2-phosphooxyethyl)-thiazole + 4-amino-2-methyl-5-(diphosphooxymethyl)pyrimidine + H(+) = thiamine phosphate + diphosphate</text>
        <dbReference type="Rhea" id="RHEA:22328"/>
        <dbReference type="ChEBI" id="CHEBI:15378"/>
        <dbReference type="ChEBI" id="CHEBI:33019"/>
        <dbReference type="ChEBI" id="CHEBI:37575"/>
        <dbReference type="ChEBI" id="CHEBI:57841"/>
        <dbReference type="ChEBI" id="CHEBI:58296"/>
        <dbReference type="EC" id="2.5.1.3"/>
    </reaction>
</comment>
<dbReference type="InterPro" id="IPR034291">
    <property type="entry name" value="TMP_synthase"/>
</dbReference>
<evidence type="ECO:0000256" key="11">
    <source>
        <dbReference type="HAMAP-Rule" id="MF_00097"/>
    </source>
</evidence>
<keyword evidence="6" id="KW-0460">Magnesium</keyword>
<sequence>MLPPAVRWRASLPVNFNLYLITDRRQCAGDDLAACIEQALRGGVGAVQLREKDLPTRDRYELALKLRSVTRASGALLLINGDAALARAVGADGLHLPQDGLPANVCRRIVDPHMLIGVSTHTLNEAKDAEARGADFITFGPVFQTPSKAQYGSPVGLEALQTACRTVTVPVFGLGGISAARAETVATAGAAGIGVISAILAAPDREGAAREIARAWRKALARSDETMTKG</sequence>
<evidence type="ECO:0000313" key="15">
    <source>
        <dbReference type="EMBL" id="RJP21713.1"/>
    </source>
</evidence>
<evidence type="ECO:0000256" key="12">
    <source>
        <dbReference type="RuleBase" id="RU003826"/>
    </source>
</evidence>
<accession>A0A3A4NM23</accession>
<evidence type="ECO:0000256" key="6">
    <source>
        <dbReference type="ARBA" id="ARBA00022842"/>
    </source>
</evidence>
<dbReference type="GO" id="GO:0005737">
    <property type="term" value="C:cytoplasm"/>
    <property type="evidence" value="ECO:0007669"/>
    <property type="project" value="TreeGrafter"/>
</dbReference>
<keyword evidence="5" id="KW-0479">Metal-binding</keyword>
<feature type="binding site" evidence="11">
    <location>
        <position position="80"/>
    </location>
    <ligand>
        <name>4-amino-2-methyl-5-(diphosphooxymethyl)pyrimidine</name>
        <dbReference type="ChEBI" id="CHEBI:57841"/>
    </ligand>
</feature>
<evidence type="ECO:0000256" key="5">
    <source>
        <dbReference type="ARBA" id="ARBA00022723"/>
    </source>
</evidence>
<dbReference type="Proteomes" id="UP000265882">
    <property type="component" value="Unassembled WGS sequence"/>
</dbReference>
<dbReference type="PANTHER" id="PTHR20857:SF15">
    <property type="entry name" value="THIAMINE-PHOSPHATE SYNTHASE"/>
    <property type="match status" value="1"/>
</dbReference>
<dbReference type="InterPro" id="IPR036206">
    <property type="entry name" value="ThiamineP_synth_sf"/>
</dbReference>
<dbReference type="SUPFAM" id="SSF51391">
    <property type="entry name" value="Thiamin phosphate synthase"/>
    <property type="match status" value="1"/>
</dbReference>
<evidence type="ECO:0000256" key="3">
    <source>
        <dbReference type="ARBA" id="ARBA00005165"/>
    </source>
</evidence>
<evidence type="ECO:0000256" key="2">
    <source>
        <dbReference type="ARBA" id="ARBA00003814"/>
    </source>
</evidence>
<comment type="catalytic activity">
    <reaction evidence="10 11 12">
        <text>2-[(2R,5Z)-2-carboxy-4-methylthiazol-5(2H)-ylidene]ethyl phosphate + 4-amino-2-methyl-5-(diphosphooxymethyl)pyrimidine + 2 H(+) = thiamine phosphate + CO2 + diphosphate</text>
        <dbReference type="Rhea" id="RHEA:47844"/>
        <dbReference type="ChEBI" id="CHEBI:15378"/>
        <dbReference type="ChEBI" id="CHEBI:16526"/>
        <dbReference type="ChEBI" id="CHEBI:33019"/>
        <dbReference type="ChEBI" id="CHEBI:37575"/>
        <dbReference type="ChEBI" id="CHEBI:57841"/>
        <dbReference type="ChEBI" id="CHEBI:62899"/>
        <dbReference type="EC" id="2.5.1.3"/>
    </reaction>
</comment>
<keyword evidence="7 11" id="KW-0784">Thiamine biosynthesis</keyword>
<evidence type="ECO:0000259" key="14">
    <source>
        <dbReference type="Pfam" id="PF02581"/>
    </source>
</evidence>